<comment type="caution">
    <text evidence="5">The sequence shown here is derived from an EMBL/GenBank/DDBJ whole genome shotgun (WGS) entry which is preliminary data.</text>
</comment>
<dbReference type="EMBL" id="JAAARO010000016">
    <property type="protein sequence ID" value="KAF5734351.1"/>
    <property type="molecule type" value="Genomic_DNA"/>
</dbReference>
<dbReference type="GO" id="GO:0016567">
    <property type="term" value="P:protein ubiquitination"/>
    <property type="evidence" value="ECO:0007669"/>
    <property type="project" value="UniProtKB-UniPathway"/>
</dbReference>
<dbReference type="AlphaFoldDB" id="A0A7J7CK17"/>
<evidence type="ECO:0000256" key="2">
    <source>
        <dbReference type="ARBA" id="ARBA00004906"/>
    </source>
</evidence>
<comment type="function">
    <text evidence="1">May act as a substrate-specific adapter of an E3 ubiquitin-protein ligase complex (CUL3-RBX1-BTB) which mediates the ubiquitination and subsequent proteasomal degradation of target proteins.</text>
</comment>
<evidence type="ECO:0000313" key="6">
    <source>
        <dbReference type="Proteomes" id="UP000593562"/>
    </source>
</evidence>
<comment type="pathway">
    <text evidence="2">Protein modification; protein ubiquitination.</text>
</comment>
<dbReference type="PANTHER" id="PTHR31060">
    <property type="entry name" value="OSJNBA0011J08.25 PROTEIN-RELATED"/>
    <property type="match status" value="1"/>
</dbReference>
<evidence type="ECO:0000313" key="5">
    <source>
        <dbReference type="EMBL" id="KAF5734351.1"/>
    </source>
</evidence>
<evidence type="ECO:0000256" key="1">
    <source>
        <dbReference type="ARBA" id="ARBA00002668"/>
    </source>
</evidence>
<evidence type="ECO:0000259" key="4">
    <source>
        <dbReference type="Pfam" id="PF25553"/>
    </source>
</evidence>
<sequence length="288" mass="32260">MSMLKGVQAVDLSTTKHVFVSAVQFATSSGTPCPQFGDELKISAKEQVEYMLGEDVDTPLVMADDDVKSAIKTGLSTIISSFEKVLSSLLLEAFVESKMTEDNILKSMSDLEWMCNILPKMGLMKDFVSNWIEISVKVLGVVENEKLDTLMWGLKVKLIELTTKVLDAVGYGNVLLPAPSRTQLLKTWLPYMRKMKPLLDSQGNEEMGFHYKMSDDLCESIEGAMISLILALPSNDQADILAEWMRNKQFKFPDLSEAFELWCYRTKSAKRRLLEGLGKEDNDTTGCL</sequence>
<organism evidence="5 6">
    <name type="scientific">Tripterygium wilfordii</name>
    <name type="common">Thunder God vine</name>
    <dbReference type="NCBI Taxonomy" id="458696"/>
    <lineage>
        <taxon>Eukaryota</taxon>
        <taxon>Viridiplantae</taxon>
        <taxon>Streptophyta</taxon>
        <taxon>Embryophyta</taxon>
        <taxon>Tracheophyta</taxon>
        <taxon>Spermatophyta</taxon>
        <taxon>Magnoliopsida</taxon>
        <taxon>eudicotyledons</taxon>
        <taxon>Gunneridae</taxon>
        <taxon>Pentapetalae</taxon>
        <taxon>rosids</taxon>
        <taxon>fabids</taxon>
        <taxon>Celastrales</taxon>
        <taxon>Celastraceae</taxon>
        <taxon>Tripterygium</taxon>
    </lineage>
</organism>
<feature type="domain" description="At3g05675-like ankyrin-like" evidence="4">
    <location>
        <begin position="64"/>
        <end position="266"/>
    </location>
</feature>
<keyword evidence="6" id="KW-1185">Reference proteome</keyword>
<dbReference type="Proteomes" id="UP000593562">
    <property type="component" value="Unassembled WGS sequence"/>
</dbReference>
<protein>
    <recommendedName>
        <fullName evidence="4">At3g05675-like ankyrin-like domain-containing protein</fullName>
    </recommendedName>
</protein>
<dbReference type="UniPathway" id="UPA00143"/>
<dbReference type="InterPro" id="IPR058039">
    <property type="entry name" value="At3g05675-like_ankyrin"/>
</dbReference>
<dbReference type="InParanoid" id="A0A7J7CK17"/>
<reference evidence="5 6" key="1">
    <citation type="journal article" date="2020" name="Nat. Commun.">
        <title>Genome of Tripterygium wilfordii and identification of cytochrome P450 involved in triptolide biosynthesis.</title>
        <authorList>
            <person name="Tu L."/>
            <person name="Su P."/>
            <person name="Zhang Z."/>
            <person name="Gao L."/>
            <person name="Wang J."/>
            <person name="Hu T."/>
            <person name="Zhou J."/>
            <person name="Zhang Y."/>
            <person name="Zhao Y."/>
            <person name="Liu Y."/>
            <person name="Song Y."/>
            <person name="Tong Y."/>
            <person name="Lu Y."/>
            <person name="Yang J."/>
            <person name="Xu C."/>
            <person name="Jia M."/>
            <person name="Peters R.J."/>
            <person name="Huang L."/>
            <person name="Gao W."/>
        </authorList>
    </citation>
    <scope>NUCLEOTIDE SEQUENCE [LARGE SCALE GENOMIC DNA]</scope>
    <source>
        <strain evidence="6">cv. XIE 37</strain>
        <tissue evidence="5">Leaf</tissue>
    </source>
</reference>
<dbReference type="FunCoup" id="A0A7J7CK17">
    <property type="interactions" value="1"/>
</dbReference>
<evidence type="ECO:0000256" key="3">
    <source>
        <dbReference type="ARBA" id="ARBA00022786"/>
    </source>
</evidence>
<accession>A0A7J7CK17</accession>
<dbReference type="Pfam" id="PF25553">
    <property type="entry name" value="BTB-POZ_ANK-like"/>
    <property type="match status" value="1"/>
</dbReference>
<proteinExistence type="predicted"/>
<name>A0A7J7CK17_TRIWF</name>
<dbReference type="InterPro" id="IPR038920">
    <property type="entry name" value="At3g05675-like"/>
</dbReference>
<dbReference type="PANTHER" id="PTHR31060:SF7">
    <property type="entry name" value="OS06G0129200 PROTEIN"/>
    <property type="match status" value="1"/>
</dbReference>
<gene>
    <name evidence="5" type="ORF">HS088_TW16G00800</name>
</gene>
<keyword evidence="3" id="KW-0833">Ubl conjugation pathway</keyword>
<dbReference type="OrthoDB" id="1878759at2759"/>